<organism evidence="2 3">
    <name type="scientific">Sedimentimonas flavescens</name>
    <dbReference type="NCBI Taxonomy" id="2851012"/>
    <lineage>
        <taxon>Bacteria</taxon>
        <taxon>Pseudomonadati</taxon>
        <taxon>Pseudomonadota</taxon>
        <taxon>Alphaproteobacteria</taxon>
        <taxon>Rhodobacterales</taxon>
        <taxon>Rhodobacter group</taxon>
        <taxon>Sedimentimonas</taxon>
    </lineage>
</organism>
<evidence type="ECO:0000313" key="3">
    <source>
        <dbReference type="Proteomes" id="UP001526166"/>
    </source>
</evidence>
<evidence type="ECO:0008006" key="4">
    <source>
        <dbReference type="Google" id="ProtNLM"/>
    </source>
</evidence>
<gene>
    <name evidence="2" type="ORF">OE699_10735</name>
</gene>
<evidence type="ECO:0000313" key="2">
    <source>
        <dbReference type="EMBL" id="MCV2879332.1"/>
    </source>
</evidence>
<name>A0ABT3A0H9_9RHOB</name>
<evidence type="ECO:0000256" key="1">
    <source>
        <dbReference type="SAM" id="SignalP"/>
    </source>
</evidence>
<sequence>MRARFSKIACALAAAALTLAGCVGTLPAYQAPAGPANVRLSGVAEGGALSSVSGRFLVYRPKDACTHTLAGTLPFKENGVTTVIAPGQTVYLSVEFTRRTLNSTSMIDTARYLPVRPGMFYDVRAEYRGSGYELTIREMPMGGSGAGREVGILPGELPGC</sequence>
<protein>
    <recommendedName>
        <fullName evidence="4">Lipoprotein</fullName>
    </recommendedName>
</protein>
<keyword evidence="1" id="KW-0732">Signal</keyword>
<comment type="caution">
    <text evidence="2">The sequence shown here is derived from an EMBL/GenBank/DDBJ whole genome shotgun (WGS) entry which is preliminary data.</text>
</comment>
<accession>A0ABT3A0H9</accession>
<feature type="chain" id="PRO_5046585691" description="Lipoprotein" evidence="1">
    <location>
        <begin position="21"/>
        <end position="160"/>
    </location>
</feature>
<dbReference type="EMBL" id="JAOWKW010000008">
    <property type="protein sequence ID" value="MCV2879332.1"/>
    <property type="molecule type" value="Genomic_DNA"/>
</dbReference>
<reference evidence="2 3" key="1">
    <citation type="submission" date="2022-10" db="EMBL/GenBank/DDBJ databases">
        <title>Sinirhodobacter sp. nov., isolated from ocean surface sediments.</title>
        <authorList>
            <person name="He W."/>
            <person name="Wang L."/>
            <person name="Zhang D.-F."/>
        </authorList>
    </citation>
    <scope>NUCLEOTIDE SEQUENCE [LARGE SCALE GENOMIC DNA]</scope>
    <source>
        <strain evidence="2 3">WL0115</strain>
    </source>
</reference>
<dbReference type="PROSITE" id="PS51257">
    <property type="entry name" value="PROKAR_LIPOPROTEIN"/>
    <property type="match status" value="1"/>
</dbReference>
<proteinExistence type="predicted"/>
<dbReference type="Proteomes" id="UP001526166">
    <property type="component" value="Unassembled WGS sequence"/>
</dbReference>
<dbReference type="RefSeq" id="WP_263848002.1">
    <property type="nucleotide sequence ID" value="NZ_JAOWKW010000008.1"/>
</dbReference>
<feature type="signal peptide" evidence="1">
    <location>
        <begin position="1"/>
        <end position="20"/>
    </location>
</feature>
<keyword evidence="3" id="KW-1185">Reference proteome</keyword>